<dbReference type="AlphaFoldDB" id="A0A084QFV5"/>
<dbReference type="EMBL" id="KL660776">
    <property type="protein sequence ID" value="KFA62840.1"/>
    <property type="molecule type" value="Genomic_DNA"/>
</dbReference>
<protein>
    <submittedName>
        <fullName evidence="1">Uncharacterized protein</fullName>
    </submittedName>
</protein>
<gene>
    <name evidence="1" type="ORF">S40285_10142</name>
</gene>
<organism evidence="1 2">
    <name type="scientific">Stachybotrys chlorohalonatus (strain IBT 40285)</name>
    <dbReference type="NCBI Taxonomy" id="1283841"/>
    <lineage>
        <taxon>Eukaryota</taxon>
        <taxon>Fungi</taxon>
        <taxon>Dikarya</taxon>
        <taxon>Ascomycota</taxon>
        <taxon>Pezizomycotina</taxon>
        <taxon>Sordariomycetes</taxon>
        <taxon>Hypocreomycetidae</taxon>
        <taxon>Hypocreales</taxon>
        <taxon>Stachybotryaceae</taxon>
        <taxon>Stachybotrys</taxon>
    </lineage>
</organism>
<dbReference type="HOGENOM" id="CLU_1856611_0_0_1"/>
<evidence type="ECO:0000313" key="1">
    <source>
        <dbReference type="EMBL" id="KFA62840.1"/>
    </source>
</evidence>
<reference evidence="1 2" key="1">
    <citation type="journal article" date="2014" name="BMC Genomics">
        <title>Comparative genome sequencing reveals chemotype-specific gene clusters in the toxigenic black mold Stachybotrys.</title>
        <authorList>
            <person name="Semeiks J."/>
            <person name="Borek D."/>
            <person name="Otwinowski Z."/>
            <person name="Grishin N.V."/>
        </authorList>
    </citation>
    <scope>NUCLEOTIDE SEQUENCE [LARGE SCALE GENOMIC DNA]</scope>
    <source>
        <strain evidence="1 2">IBT 40285</strain>
    </source>
</reference>
<accession>A0A084QFV5</accession>
<name>A0A084QFV5_STAC4</name>
<dbReference type="Proteomes" id="UP000028524">
    <property type="component" value="Unassembled WGS sequence"/>
</dbReference>
<proteinExistence type="predicted"/>
<evidence type="ECO:0000313" key="2">
    <source>
        <dbReference type="Proteomes" id="UP000028524"/>
    </source>
</evidence>
<sequence>MKSSQSVKHLLEEVVVLVGPCVMLGTVVEVVVVKELLVDLVDDVSGIPVVDLVEVVSEVRDVERVEAVPEVMVEDVSESLVVVLMEEVSEALVVDVVEGIRDVVTVDLTELVVLVVVTLVEVGTHGGGEGEFCGEQVL</sequence>
<keyword evidence="2" id="KW-1185">Reference proteome</keyword>
<dbReference type="InParanoid" id="A0A084QFV5"/>